<dbReference type="CDD" id="cd01949">
    <property type="entry name" value="GGDEF"/>
    <property type="match status" value="1"/>
</dbReference>
<evidence type="ECO:0000259" key="2">
    <source>
        <dbReference type="PROSITE" id="PS50110"/>
    </source>
</evidence>
<dbReference type="PROSITE" id="PS50883">
    <property type="entry name" value="EAL"/>
    <property type="match status" value="1"/>
</dbReference>
<evidence type="ECO:0000259" key="5">
    <source>
        <dbReference type="PROSITE" id="PS50883"/>
    </source>
</evidence>
<gene>
    <name evidence="7" type="ORF">LP43_2229</name>
</gene>
<dbReference type="SMART" id="SM00448">
    <property type="entry name" value="REC"/>
    <property type="match status" value="1"/>
</dbReference>
<feature type="domain" description="EAL" evidence="5">
    <location>
        <begin position="567"/>
        <end position="821"/>
    </location>
</feature>
<dbReference type="InterPro" id="IPR001789">
    <property type="entry name" value="Sig_transdc_resp-reg_receiver"/>
</dbReference>
<dbReference type="InterPro" id="IPR011006">
    <property type="entry name" value="CheY-like_superfamily"/>
</dbReference>
<feature type="domain" description="PAC" evidence="4">
    <location>
        <begin position="341"/>
        <end position="393"/>
    </location>
</feature>
<evidence type="ECO:0000259" key="4">
    <source>
        <dbReference type="PROSITE" id="PS50113"/>
    </source>
</evidence>
<comment type="caution">
    <text evidence="7">The sequence shown here is derived from an EMBL/GenBank/DDBJ whole genome shotgun (WGS) entry which is preliminary data.</text>
</comment>
<dbReference type="AlphaFoldDB" id="A0A0A0BGX4"/>
<organism evidence="7 8">
    <name type="scientific">Methylophaga thiooxydans</name>
    <dbReference type="NCBI Taxonomy" id="392484"/>
    <lineage>
        <taxon>Bacteria</taxon>
        <taxon>Pseudomonadati</taxon>
        <taxon>Pseudomonadota</taxon>
        <taxon>Gammaproteobacteria</taxon>
        <taxon>Thiotrichales</taxon>
        <taxon>Piscirickettsiaceae</taxon>
        <taxon>Methylophaga</taxon>
    </lineage>
</organism>
<dbReference type="InterPro" id="IPR029787">
    <property type="entry name" value="Nucleotide_cyclase"/>
</dbReference>
<dbReference type="STRING" id="392484.LP43_2229"/>
<dbReference type="InterPro" id="IPR035965">
    <property type="entry name" value="PAS-like_dom_sf"/>
</dbReference>
<dbReference type="GO" id="GO:0006355">
    <property type="term" value="P:regulation of DNA-templated transcription"/>
    <property type="evidence" value="ECO:0007669"/>
    <property type="project" value="InterPro"/>
</dbReference>
<dbReference type="PROSITE" id="PS50110">
    <property type="entry name" value="RESPONSE_REGULATORY"/>
    <property type="match status" value="1"/>
</dbReference>
<dbReference type="InterPro" id="IPR013656">
    <property type="entry name" value="PAS_4"/>
</dbReference>
<dbReference type="Gene3D" id="3.30.70.270">
    <property type="match status" value="1"/>
</dbReference>
<dbReference type="InterPro" id="IPR000160">
    <property type="entry name" value="GGDEF_dom"/>
</dbReference>
<dbReference type="InterPro" id="IPR043128">
    <property type="entry name" value="Rev_trsase/Diguanyl_cyclase"/>
</dbReference>
<dbReference type="InterPro" id="IPR035919">
    <property type="entry name" value="EAL_sf"/>
</dbReference>
<dbReference type="SMART" id="SM00091">
    <property type="entry name" value="PAS"/>
    <property type="match status" value="2"/>
</dbReference>
<dbReference type="SUPFAM" id="SSF55073">
    <property type="entry name" value="Nucleotide cyclase"/>
    <property type="match status" value="1"/>
</dbReference>
<dbReference type="PANTHER" id="PTHR44757:SF2">
    <property type="entry name" value="BIOFILM ARCHITECTURE MAINTENANCE PROTEIN MBAA"/>
    <property type="match status" value="1"/>
</dbReference>
<dbReference type="Gene3D" id="3.40.50.2300">
    <property type="match status" value="1"/>
</dbReference>
<dbReference type="Pfam" id="PF00563">
    <property type="entry name" value="EAL"/>
    <property type="match status" value="1"/>
</dbReference>
<dbReference type="InterPro" id="IPR000014">
    <property type="entry name" value="PAS"/>
</dbReference>
<dbReference type="SMART" id="SM00052">
    <property type="entry name" value="EAL"/>
    <property type="match status" value="1"/>
</dbReference>
<dbReference type="Proteomes" id="UP000029999">
    <property type="component" value="Unassembled WGS sequence"/>
</dbReference>
<dbReference type="Gene3D" id="3.20.20.450">
    <property type="entry name" value="EAL domain"/>
    <property type="match status" value="1"/>
</dbReference>
<dbReference type="Gene3D" id="3.30.450.20">
    <property type="entry name" value="PAS domain"/>
    <property type="match status" value="2"/>
</dbReference>
<dbReference type="CDD" id="cd00130">
    <property type="entry name" value="PAS"/>
    <property type="match status" value="1"/>
</dbReference>
<dbReference type="PANTHER" id="PTHR44757">
    <property type="entry name" value="DIGUANYLATE CYCLASE DGCP"/>
    <property type="match status" value="1"/>
</dbReference>
<dbReference type="EMBL" id="JRQD01000005">
    <property type="protein sequence ID" value="KGM06354.1"/>
    <property type="molecule type" value="Genomic_DNA"/>
</dbReference>
<dbReference type="SUPFAM" id="SSF55785">
    <property type="entry name" value="PYP-like sensor domain (PAS domain)"/>
    <property type="match status" value="2"/>
</dbReference>
<accession>A0A0A0BGX4</accession>
<dbReference type="InterPro" id="IPR052155">
    <property type="entry name" value="Biofilm_reg_signaling"/>
</dbReference>
<evidence type="ECO:0000259" key="3">
    <source>
        <dbReference type="PROSITE" id="PS50112"/>
    </source>
</evidence>
<dbReference type="CDD" id="cd01948">
    <property type="entry name" value="EAL"/>
    <property type="match status" value="1"/>
</dbReference>
<dbReference type="Pfam" id="PF00072">
    <property type="entry name" value="Response_reg"/>
    <property type="match status" value="1"/>
</dbReference>
<feature type="domain" description="Response regulatory" evidence="2">
    <location>
        <begin position="14"/>
        <end position="129"/>
    </location>
</feature>
<evidence type="ECO:0000256" key="1">
    <source>
        <dbReference type="PROSITE-ProRule" id="PRU00169"/>
    </source>
</evidence>
<dbReference type="NCBIfam" id="TIGR00254">
    <property type="entry name" value="GGDEF"/>
    <property type="match status" value="1"/>
</dbReference>
<evidence type="ECO:0000313" key="7">
    <source>
        <dbReference type="EMBL" id="KGM06354.1"/>
    </source>
</evidence>
<dbReference type="SUPFAM" id="SSF52172">
    <property type="entry name" value="CheY-like"/>
    <property type="match status" value="1"/>
</dbReference>
<dbReference type="Pfam" id="PF00989">
    <property type="entry name" value="PAS"/>
    <property type="match status" value="1"/>
</dbReference>
<name>A0A0A0BGX4_9GAMM</name>
<dbReference type="InterPro" id="IPR000700">
    <property type="entry name" value="PAS-assoc_C"/>
</dbReference>
<dbReference type="PROSITE" id="PS50113">
    <property type="entry name" value="PAC"/>
    <property type="match status" value="1"/>
</dbReference>
<feature type="domain" description="PAS" evidence="3">
    <location>
        <begin position="263"/>
        <end position="336"/>
    </location>
</feature>
<feature type="domain" description="GGDEF" evidence="6">
    <location>
        <begin position="425"/>
        <end position="558"/>
    </location>
</feature>
<dbReference type="InterPro" id="IPR013767">
    <property type="entry name" value="PAS_fold"/>
</dbReference>
<proteinExistence type="predicted"/>
<dbReference type="InterPro" id="IPR001633">
    <property type="entry name" value="EAL_dom"/>
</dbReference>
<evidence type="ECO:0000313" key="8">
    <source>
        <dbReference type="Proteomes" id="UP000029999"/>
    </source>
</evidence>
<dbReference type="SUPFAM" id="SSF141868">
    <property type="entry name" value="EAL domain-like"/>
    <property type="match status" value="1"/>
</dbReference>
<dbReference type="SMART" id="SM00267">
    <property type="entry name" value="GGDEF"/>
    <property type="match status" value="1"/>
</dbReference>
<feature type="modified residue" description="4-aspartylphosphate" evidence="1">
    <location>
        <position position="62"/>
    </location>
</feature>
<reference evidence="7 8" key="1">
    <citation type="submission" date="2014-09" db="EMBL/GenBank/DDBJ databases">
        <authorList>
            <person name="Grob C."/>
            <person name="Taubert M."/>
            <person name="Howat A.M."/>
            <person name="Burns O.J."/>
            <person name="Dixon J.L."/>
            <person name="Chen Y."/>
            <person name="Murrell J.C."/>
        </authorList>
    </citation>
    <scope>NUCLEOTIDE SEQUENCE [LARGE SCALE GENOMIC DNA]</scope>
    <source>
        <strain evidence="7">L4</strain>
    </source>
</reference>
<dbReference type="RefSeq" id="WP_052094163.1">
    <property type="nucleotide sequence ID" value="NZ_JRQD01000005.1"/>
</dbReference>
<dbReference type="PROSITE" id="PS50887">
    <property type="entry name" value="GGDEF"/>
    <property type="match status" value="1"/>
</dbReference>
<evidence type="ECO:0000259" key="6">
    <source>
        <dbReference type="PROSITE" id="PS50887"/>
    </source>
</evidence>
<dbReference type="Pfam" id="PF00990">
    <property type="entry name" value="GGDEF"/>
    <property type="match status" value="1"/>
</dbReference>
<keyword evidence="1" id="KW-0597">Phosphoprotein</keyword>
<dbReference type="NCBIfam" id="TIGR00229">
    <property type="entry name" value="sensory_box"/>
    <property type="match status" value="1"/>
</dbReference>
<dbReference type="PROSITE" id="PS50112">
    <property type="entry name" value="PAS"/>
    <property type="match status" value="1"/>
</dbReference>
<dbReference type="GO" id="GO:0000160">
    <property type="term" value="P:phosphorelay signal transduction system"/>
    <property type="evidence" value="ECO:0007669"/>
    <property type="project" value="InterPro"/>
</dbReference>
<sequence>MFTKECELAESPPTILVVDDEASSVLELSETLKTLGKIQTASSGQQALELIAEVRPDLVILDIQMPEMNGFEVCEHLRKTPELNDVAVVFVTAHSDQENEIASFNLGGIDFISKPIDYEVCKLRIQNLLLIQKQQRHLKNAKQDLMHLVNQVPNFISYWDKDWFNRYTNDDRGSWFGFNAQELLGQHISLILPKQVIDQMQQCLPNSTGLYHLSTYFHITPDHARHFIINWSQLPYNDRADGYLMTMVDISHEKKVEQNLFQQNEYLNIILSSVDEGVIATDTRGLVTFINPKAELITGWKTSEVLGHSIEEVVQLRDPETKVNTENPIRVCLRQHRITRMPLNTQLVSKDGRLSQIEQTAAPLRDVDGKLSGAVAVIHDISQSISLSLLRSQASSYDQLTNVPNRIFIREKLQLACDAVKASDMRMAMAVIDVDYFKSFNDAHGNGTGDAVLKSLARRLFENYEPGNSIGRLGADEFMVIFRDIDDNDGIDTTLHALLDLLRTPFRVEDTSYSLSVSIGVSVIDAYCNEPDQVMQQADAALYRAKFEGGDVYRVFTKELEVSLLQRRSTEELLRRSLINTEKLEVFYQPKVDLATSQVIGVEALARLRDDSGKIVSPIEFIPIAEETGLIIQLGNLVLERACQDCYEWNQKGHKIPVSVNISAVQCLHNDLVNTIETTMQTSGLEPALLELEVTETAFIRDFEDTLEKFHQLKQIGISISIDDFGKGYSNLTYLRRLEVDKLKLDMSYVRGMLENPRDYEIVKTIINLGQSMNLDIIAEGIETEFHRDALLKLGCQYGQGYYYAKPLPHESFLDYLNKPAKKGSEA</sequence>
<protein>
    <submittedName>
        <fullName evidence="7">Diguanylate cyclase/phosphodiesterase (GGDEF &amp; EAL domains) with PAS/PAC sensor(S)</fullName>
    </submittedName>
</protein>
<dbReference type="Pfam" id="PF08448">
    <property type="entry name" value="PAS_4"/>
    <property type="match status" value="1"/>
</dbReference>